<keyword evidence="9" id="KW-1185">Reference proteome</keyword>
<keyword evidence="4 6" id="KW-1133">Transmembrane helix</keyword>
<evidence type="ECO:0000256" key="7">
    <source>
        <dbReference type="SAM" id="MobiDB-lite"/>
    </source>
</evidence>
<evidence type="ECO:0000256" key="2">
    <source>
        <dbReference type="ARBA" id="ARBA00008573"/>
    </source>
</evidence>
<feature type="transmembrane region" description="Helical" evidence="6">
    <location>
        <begin position="117"/>
        <end position="137"/>
    </location>
</feature>
<evidence type="ECO:0000256" key="6">
    <source>
        <dbReference type="RuleBase" id="RU362006"/>
    </source>
</evidence>
<evidence type="ECO:0000256" key="4">
    <source>
        <dbReference type="ARBA" id="ARBA00022989"/>
    </source>
</evidence>
<accession>A0A0L0H976</accession>
<dbReference type="EMBL" id="KQ257465">
    <property type="protein sequence ID" value="KNC97213.1"/>
    <property type="molecule type" value="Genomic_DNA"/>
</dbReference>
<dbReference type="VEuPathDB" id="FungiDB:SPPG_07600"/>
<dbReference type="OrthoDB" id="10009287at2759"/>
<dbReference type="OMA" id="GLYMVFG"/>
<comment type="subcellular location">
    <subcellularLocation>
        <location evidence="1 6">Membrane</location>
        <topology evidence="1 6">Multi-pass membrane protein</topology>
    </subcellularLocation>
</comment>
<dbReference type="AlphaFoldDB" id="A0A0L0H976"/>
<name>A0A0L0H976_SPIPD</name>
<dbReference type="PANTHER" id="PTHR12300:SF161">
    <property type="entry name" value="RECEPTOR EXPRESSION-ENHANCING PROTEIN"/>
    <property type="match status" value="1"/>
</dbReference>
<evidence type="ECO:0000313" key="8">
    <source>
        <dbReference type="EMBL" id="KNC97213.1"/>
    </source>
</evidence>
<dbReference type="InterPro" id="IPR004345">
    <property type="entry name" value="TB2_DP1_HVA22"/>
</dbReference>
<keyword evidence="3 6" id="KW-0812">Transmembrane</keyword>
<dbReference type="GO" id="GO:0016020">
    <property type="term" value="C:membrane"/>
    <property type="evidence" value="ECO:0007669"/>
    <property type="project" value="UniProtKB-SubCell"/>
</dbReference>
<gene>
    <name evidence="8" type="ORF">SPPG_07600</name>
</gene>
<sequence length="235" mass="25326">MVLIPTVNVQSMTKEELLKRVEELDKTLSTVPLIVSLEKQLGIHKVHLAGLSTFGLLIFLLVFNNLYANLLTDVCGYIYPSYMSLKAVGGEKDVQTQWLAYWAAFGFFNLLEYGIDYVLYVFPFYYTFKLIIIVWLASPATKGASAVYNTVLKPLLPHVDSLGTTLVPTPAAPPAAAPAAEGEGEKAAPAGGGGKPESAPAGDKADKKEGGGDKKAEGEGKAKTGKVRWGYSRVR</sequence>
<dbReference type="GeneID" id="27690807"/>
<evidence type="ECO:0000256" key="5">
    <source>
        <dbReference type="ARBA" id="ARBA00023136"/>
    </source>
</evidence>
<evidence type="ECO:0000256" key="1">
    <source>
        <dbReference type="ARBA" id="ARBA00004141"/>
    </source>
</evidence>
<reference evidence="8 9" key="1">
    <citation type="submission" date="2009-08" db="EMBL/GenBank/DDBJ databases">
        <title>The Genome Sequence of Spizellomyces punctatus strain DAOM BR117.</title>
        <authorList>
            <consortium name="The Broad Institute Genome Sequencing Platform"/>
            <person name="Russ C."/>
            <person name="Cuomo C."/>
            <person name="Shea T."/>
            <person name="Young S.K."/>
            <person name="Zeng Q."/>
            <person name="Koehrsen M."/>
            <person name="Haas B."/>
            <person name="Borodovsky M."/>
            <person name="Guigo R."/>
            <person name="Alvarado L."/>
            <person name="Berlin A."/>
            <person name="Bochicchio J."/>
            <person name="Borenstein D."/>
            <person name="Chapman S."/>
            <person name="Chen Z."/>
            <person name="Engels R."/>
            <person name="Freedman E."/>
            <person name="Gellesch M."/>
            <person name="Goldberg J."/>
            <person name="Griggs A."/>
            <person name="Gujja S."/>
            <person name="Heiman D."/>
            <person name="Hepburn T."/>
            <person name="Howarth C."/>
            <person name="Jen D."/>
            <person name="Larson L."/>
            <person name="Lewis B."/>
            <person name="Mehta T."/>
            <person name="Park D."/>
            <person name="Pearson M."/>
            <person name="Roberts A."/>
            <person name="Saif S."/>
            <person name="Shenoy N."/>
            <person name="Sisk P."/>
            <person name="Stolte C."/>
            <person name="Sykes S."/>
            <person name="Thomson T."/>
            <person name="Walk T."/>
            <person name="White J."/>
            <person name="Yandava C."/>
            <person name="Burger G."/>
            <person name="Gray M.W."/>
            <person name="Holland P.W.H."/>
            <person name="King N."/>
            <person name="Lang F.B.F."/>
            <person name="Roger A.J."/>
            <person name="Ruiz-Trillo I."/>
            <person name="Lander E."/>
            <person name="Nusbaum C."/>
        </authorList>
    </citation>
    <scope>NUCLEOTIDE SEQUENCE [LARGE SCALE GENOMIC DNA]</scope>
    <source>
        <strain evidence="8 9">DAOM BR117</strain>
    </source>
</reference>
<evidence type="ECO:0000313" key="9">
    <source>
        <dbReference type="Proteomes" id="UP000053201"/>
    </source>
</evidence>
<dbReference type="RefSeq" id="XP_016605253.1">
    <property type="nucleotide sequence ID" value="XM_016755766.1"/>
</dbReference>
<organism evidence="8 9">
    <name type="scientific">Spizellomyces punctatus (strain DAOM BR117)</name>
    <dbReference type="NCBI Taxonomy" id="645134"/>
    <lineage>
        <taxon>Eukaryota</taxon>
        <taxon>Fungi</taxon>
        <taxon>Fungi incertae sedis</taxon>
        <taxon>Chytridiomycota</taxon>
        <taxon>Chytridiomycota incertae sedis</taxon>
        <taxon>Chytridiomycetes</taxon>
        <taxon>Spizellomycetales</taxon>
        <taxon>Spizellomycetaceae</taxon>
        <taxon>Spizellomyces</taxon>
    </lineage>
</organism>
<proteinExistence type="inferred from homology"/>
<keyword evidence="5 6" id="KW-0472">Membrane</keyword>
<dbReference type="STRING" id="645134.A0A0L0H976"/>
<feature type="transmembrane region" description="Helical" evidence="6">
    <location>
        <begin position="46"/>
        <end position="63"/>
    </location>
</feature>
<evidence type="ECO:0000256" key="3">
    <source>
        <dbReference type="ARBA" id="ARBA00022692"/>
    </source>
</evidence>
<comment type="similarity">
    <text evidence="2 6">Belongs to the DP1 family.</text>
</comment>
<dbReference type="Pfam" id="PF03134">
    <property type="entry name" value="TB2_DP1_HVA22"/>
    <property type="match status" value="1"/>
</dbReference>
<protein>
    <recommendedName>
        <fullName evidence="6">Protein YOP1</fullName>
    </recommendedName>
</protein>
<feature type="compositionally biased region" description="Basic and acidic residues" evidence="7">
    <location>
        <begin position="203"/>
        <end position="222"/>
    </location>
</feature>
<dbReference type="Proteomes" id="UP000053201">
    <property type="component" value="Unassembled WGS sequence"/>
</dbReference>
<dbReference type="InParanoid" id="A0A0L0H976"/>
<dbReference type="PANTHER" id="PTHR12300">
    <property type="entry name" value="HVA22-LIKE PROTEINS"/>
    <property type="match status" value="1"/>
</dbReference>
<comment type="caution">
    <text evidence="6">Lacks conserved residue(s) required for the propagation of feature annotation.</text>
</comment>
<feature type="region of interest" description="Disordered" evidence="7">
    <location>
        <begin position="171"/>
        <end position="235"/>
    </location>
</feature>
<dbReference type="eggNOG" id="KOG1725">
    <property type="taxonomic scope" value="Eukaryota"/>
</dbReference>